<comment type="caution">
    <text evidence="1">The sequence shown here is derived from an EMBL/GenBank/DDBJ whole genome shotgun (WGS) entry which is preliminary data.</text>
</comment>
<dbReference type="Proteomes" id="UP000093903">
    <property type="component" value="Unassembled WGS sequence"/>
</dbReference>
<dbReference type="SUPFAM" id="SSF52540">
    <property type="entry name" value="P-loop containing nucleoside triphosphate hydrolases"/>
    <property type="match status" value="1"/>
</dbReference>
<name>A0A853MCE3_9CYAN</name>
<gene>
    <name evidence="1" type="ORF">A9P98_01660</name>
</gene>
<protein>
    <submittedName>
        <fullName evidence="1">Uncharacterized protein</fullName>
    </submittedName>
</protein>
<dbReference type="AlphaFoldDB" id="A0A853MCE3"/>
<proteinExistence type="predicted"/>
<reference evidence="1 2" key="1">
    <citation type="submission" date="2016-05" db="EMBL/GenBank/DDBJ databases">
        <title>First complete genome of the cyanobacterium Cylindrospermopsis raciborskii CS505, containing a circular chromosome and a single extrachromosomal element.</title>
        <authorList>
            <person name="Fuentes J."/>
            <person name="Tamames J."/>
            <person name="Allen E."/>
            <person name="Plominski A."/>
            <person name="Vasquez M."/>
        </authorList>
    </citation>
    <scope>NUCLEOTIDE SEQUENCE [LARGE SCALE GENOMIC DNA]</scope>
    <source>
        <strain evidence="1 2">CS505</strain>
    </source>
</reference>
<dbReference type="InterPro" id="IPR027417">
    <property type="entry name" value="P-loop_NTPase"/>
</dbReference>
<dbReference type="EMBL" id="LYXA01000001">
    <property type="protein sequence ID" value="OBU75154.1"/>
    <property type="molecule type" value="Genomic_DNA"/>
</dbReference>
<organism evidence="1 2">
    <name type="scientific">Cylindrospermopsis raciborskii CS-505</name>
    <dbReference type="NCBI Taxonomy" id="533240"/>
    <lineage>
        <taxon>Bacteria</taxon>
        <taxon>Bacillati</taxon>
        <taxon>Cyanobacteriota</taxon>
        <taxon>Cyanophyceae</taxon>
        <taxon>Nostocales</taxon>
        <taxon>Aphanizomenonaceae</taxon>
        <taxon>Cylindrospermopsis</taxon>
    </lineage>
</organism>
<evidence type="ECO:0000313" key="2">
    <source>
        <dbReference type="Proteomes" id="UP000093903"/>
    </source>
</evidence>
<sequence>MFFKVRYPNVKVADWYAKISVRFTRKINKMTPAHQCWWQWELSVEDQQQVSIALELTQLKKLGDRPVEQLSGGERQRVQNNRIYVVDYYGFINAGSIDSIQKSCEKLKQILSKTIDY</sequence>
<evidence type="ECO:0000313" key="1">
    <source>
        <dbReference type="EMBL" id="OBU75154.1"/>
    </source>
</evidence>
<dbReference type="Gene3D" id="3.40.50.300">
    <property type="entry name" value="P-loop containing nucleotide triphosphate hydrolases"/>
    <property type="match status" value="1"/>
</dbReference>
<accession>A0A853MCE3</accession>